<proteinExistence type="predicted"/>
<keyword evidence="3" id="KW-0238">DNA-binding</keyword>
<dbReference type="Pfam" id="PF09121">
    <property type="entry name" value="Tower"/>
    <property type="match status" value="1"/>
</dbReference>
<dbReference type="Gene3D" id="6.10.70.10">
    <property type="match status" value="1"/>
</dbReference>
<evidence type="ECO:0000256" key="5">
    <source>
        <dbReference type="ARBA" id="ARBA00023204"/>
    </source>
</evidence>
<keyword evidence="8" id="KW-1185">Reference proteome</keyword>
<keyword evidence="5" id="KW-0234">DNA repair</keyword>
<evidence type="ECO:0000313" key="7">
    <source>
        <dbReference type="EMBL" id="CAE1328382.1"/>
    </source>
</evidence>
<dbReference type="InterPro" id="IPR015188">
    <property type="entry name" value="BRCA2_OB_3"/>
</dbReference>
<dbReference type="InterPro" id="IPR015187">
    <property type="entry name" value="BRCA2_OB_1"/>
</dbReference>
<dbReference type="Pfam" id="PF21318">
    <property type="entry name" value="BRCA2DBD_OB2"/>
    <property type="match status" value="1"/>
</dbReference>
<reference evidence="7" key="1">
    <citation type="submission" date="2021-01" db="EMBL/GenBank/DDBJ databases">
        <authorList>
            <person name="Li R."/>
            <person name="Bekaert M."/>
        </authorList>
    </citation>
    <scope>NUCLEOTIDE SEQUENCE</scope>
    <source>
        <strain evidence="7">Farmed</strain>
    </source>
</reference>
<dbReference type="EMBL" id="CAHIKZ030005526">
    <property type="protein sequence ID" value="CAE1328382.1"/>
    <property type="molecule type" value="Genomic_DNA"/>
</dbReference>
<dbReference type="Gene3D" id="2.40.50.140">
    <property type="entry name" value="Nucleic acid-binding proteins"/>
    <property type="match status" value="3"/>
</dbReference>
<dbReference type="PROSITE" id="PS50138">
    <property type="entry name" value="BRCA2_REPEAT"/>
    <property type="match status" value="10"/>
</dbReference>
<protein>
    <submittedName>
        <fullName evidence="7">BRCA2</fullName>
    </submittedName>
</protein>
<dbReference type="InterPro" id="IPR015205">
    <property type="entry name" value="Tower_dom"/>
</dbReference>
<dbReference type="InterPro" id="IPR036315">
    <property type="entry name" value="BRCA2_hlx_sf"/>
</dbReference>
<dbReference type="Pfam" id="PF09103">
    <property type="entry name" value="BRCA-2_OB1"/>
    <property type="match status" value="1"/>
</dbReference>
<dbReference type="Proteomes" id="UP000597762">
    <property type="component" value="Unassembled WGS sequence"/>
</dbReference>
<evidence type="ECO:0000313" key="8">
    <source>
        <dbReference type="Proteomes" id="UP000597762"/>
    </source>
</evidence>
<dbReference type="GO" id="GO:0003677">
    <property type="term" value="F:DNA binding"/>
    <property type="evidence" value="ECO:0007669"/>
    <property type="project" value="UniProtKB-KW"/>
</dbReference>
<dbReference type="InterPro" id="IPR015525">
    <property type="entry name" value="BRCA2"/>
</dbReference>
<evidence type="ECO:0000259" key="6">
    <source>
        <dbReference type="SMART" id="SM01341"/>
    </source>
</evidence>
<gene>
    <name evidence="7" type="ORF">SPHA_77927</name>
</gene>
<keyword evidence="4" id="KW-0233">DNA recombination</keyword>
<evidence type="ECO:0000256" key="4">
    <source>
        <dbReference type="ARBA" id="ARBA00023172"/>
    </source>
</evidence>
<accession>A0A812ER42</accession>
<dbReference type="SMART" id="SM01341">
    <property type="entry name" value="Tower"/>
    <property type="match status" value="1"/>
</dbReference>
<dbReference type="SUPFAM" id="SSF81872">
    <property type="entry name" value="BRCA2 helical domain"/>
    <property type="match status" value="1"/>
</dbReference>
<dbReference type="SUPFAM" id="SSF50249">
    <property type="entry name" value="Nucleic acid-binding proteins"/>
    <property type="match status" value="3"/>
</dbReference>
<dbReference type="GO" id="GO:0006355">
    <property type="term" value="P:regulation of DNA-templated transcription"/>
    <property type="evidence" value="ECO:0007669"/>
    <property type="project" value="TreeGrafter"/>
</dbReference>
<dbReference type="PANTHER" id="PTHR11289:SF0">
    <property type="entry name" value="BREAST CANCER TYPE 2 SUSCEPTIBILITY PROTEIN"/>
    <property type="match status" value="1"/>
</dbReference>
<comment type="caution">
    <text evidence="7">The sequence shown here is derived from an EMBL/GenBank/DDBJ whole genome shotgun (WGS) entry which is preliminary data.</text>
</comment>
<feature type="domain" description="Tower" evidence="6">
    <location>
        <begin position="1123"/>
        <end position="1164"/>
    </location>
</feature>
<dbReference type="GO" id="GO:0000724">
    <property type="term" value="P:double-strand break repair via homologous recombination"/>
    <property type="evidence" value="ECO:0007669"/>
    <property type="project" value="InterPro"/>
</dbReference>
<dbReference type="InterPro" id="IPR015252">
    <property type="entry name" value="BRCA2_hlx"/>
</dbReference>
<sequence>MSRGDRLFKPSNRKEAILMTDQYCGCHEHQVAFVAKVSLAELDEKRKQTLSKLNNTTGRICSLWFFQTSLKKLLEKTPQNRKKNTCGFSSLSLHASSFTPNTWHSPVQVKDTPLQVFTPQIDDLTFDDLQTNTCLDFSPANPTYDSAPKITQRQFIFQQNASTSRVLPKLGISLDDSQFSWTSSLATPPTYTAEGALLDKDETELQEQMTKSKTLARALFSPDKEQSIQDMNVLKSAVKPNITISTQQDNQEVYSKKSIEQDLESDTSSLVHKDAELCNKFSDVHSITDKQHEGILESCSQFEIAVDSVTNSIPVESTAKGKQINVKEESLKRAQNLLSDESHQAQSCGGFSTAKGKQINVKEESLKRAQNLLSDESIQAQSCGGFSTAKGKQINVKEENLKKAQNLLSDESIQAQSCGGFSTAKGKQINVKEESLKRAQNLLSDESIQAQSCGGFSTANGKQINMKEESLKKAQNLLSDESIQAQSCGGFSTSNGKQINVKEESLKRPQNLLSDESIQAQSCGGFSTAKGKQINVKEENLKKAQNLLSDESIQAQSCGGFSTSNGKLINVKEESLKRPQNLLSDESIQAQSCGGFSTANGKQINVKEESLKKAQNLLSDESVISSLTALGKDVAISEKSVNKVRQIFDAENEEKPACSNAKYQRKETPFLGAAINHKPEDWVYINPQLDTNENSIPSTFKNLQHETNKIHLLSQKNNSISWQPSMSTPESDRPGIFPLFTDPVEIHSDQKFASKKHSFSDLVSWNLLDTEQSVQGKTVGKNKQDATSKKVDFKTPYCKTPRKRILPQNGILTCRKASRKQIKFSYLLEGIKMPSFLPEQLIAYGIHPNTLAVTSTNAANFRFQLSTFYNVNCLHRIIVGDGAILVPDSKSTAGKEEFFRAFQTIGGVDPKLITPQWLFNHYRWIIWKLAAYEVSLPHYFGGRCLNPEMVALQLKFRYDLEIDKCQRPALRRIIERDDSPAKRLVLCVSHLNPELNVSTAPTTTSQLLKSIEVTDGWYSTKLFLDCHLSFLISKGKLKIGQKLCISNAEIVGSDTACSPLESPDSVGLKVSGNCCRPAQWDAKLGFQDDPRPLCLSIIHIAADGGLVGCIDVIVTRIYPIRYMEKVPGGGSVFRSSRAESKQEQRHEVLQQEAVEKLYNKLQASFESCFPKQGSKQCKNWSQEEIQQLDNGQDLYEAMMYALQPDTFLDCLSELQLVMLADYKRLAEELKAQKMKEEFQNAISNDKHASLKRNVTPVMKVRLVGCSHIDQQQKASTILTIWRPSEDLQQLLEEGQRYRIYNVMPSPARFSYLSGLQVHLTVTRSTYFESLKTHPSIPQDLFHPRKISSAVELQTKSVQEDHSEVDVTGIVLKITKSIGANQRKMELLYAVDIEGNIFTLRFWGGLQIFSVNDFLLEGMVFAGLNLLLQHQTSHRGTSIAILDACSEVSHFSLNPHQEHLRDSINQLNKLKAIQEFLVKSKEKLDSLLAEENFSLILPKTPSTTDVCSNSLTVHRSDEARKMQRMLQQNKCAKLLTYESGPSLSPLSLQVPSTVRKAFKPPSITKLKN</sequence>
<keyword evidence="2" id="KW-0227">DNA damage</keyword>
<evidence type="ECO:0000256" key="1">
    <source>
        <dbReference type="ARBA" id="ARBA00022737"/>
    </source>
</evidence>
<dbReference type="CDD" id="cd04493">
    <property type="entry name" value="BRCA2DBD_OB1"/>
    <property type="match status" value="1"/>
</dbReference>
<dbReference type="SUPFAM" id="SSF81878">
    <property type="entry name" value="BRCA2 tower domain"/>
    <property type="match status" value="1"/>
</dbReference>
<dbReference type="Pfam" id="PF00634">
    <property type="entry name" value="BRCA2"/>
    <property type="match status" value="8"/>
</dbReference>
<dbReference type="GO" id="GO:0005634">
    <property type="term" value="C:nucleus"/>
    <property type="evidence" value="ECO:0007669"/>
    <property type="project" value="TreeGrafter"/>
</dbReference>
<organism evidence="7 8">
    <name type="scientific">Acanthosepion pharaonis</name>
    <name type="common">Pharaoh cuttlefish</name>
    <name type="synonym">Sepia pharaonis</name>
    <dbReference type="NCBI Taxonomy" id="158019"/>
    <lineage>
        <taxon>Eukaryota</taxon>
        <taxon>Metazoa</taxon>
        <taxon>Spiralia</taxon>
        <taxon>Lophotrochozoa</taxon>
        <taxon>Mollusca</taxon>
        <taxon>Cephalopoda</taxon>
        <taxon>Coleoidea</taxon>
        <taxon>Decapodiformes</taxon>
        <taxon>Sepiida</taxon>
        <taxon>Sepiina</taxon>
        <taxon>Sepiidae</taxon>
        <taxon>Acanthosepion</taxon>
    </lineage>
</organism>
<dbReference type="Pfam" id="PF09169">
    <property type="entry name" value="BRCA-2_helical"/>
    <property type="match status" value="1"/>
</dbReference>
<dbReference type="Pfam" id="PF09104">
    <property type="entry name" value="BRCA-2_OB3"/>
    <property type="match status" value="1"/>
</dbReference>
<name>A0A812ER42_ACAPH</name>
<dbReference type="InterPro" id="IPR002093">
    <property type="entry name" value="BRCA2_repeat"/>
</dbReference>
<dbReference type="InterPro" id="IPR012340">
    <property type="entry name" value="NA-bd_OB-fold"/>
</dbReference>
<keyword evidence="1" id="KW-0677">Repeat</keyword>
<evidence type="ECO:0000256" key="3">
    <source>
        <dbReference type="ARBA" id="ARBA00023125"/>
    </source>
</evidence>
<dbReference type="PANTHER" id="PTHR11289">
    <property type="entry name" value="BREAST CANCER TYPE 2 SUSCEPTIBILITY PROTEIN BRCA2"/>
    <property type="match status" value="1"/>
</dbReference>
<evidence type="ECO:0000256" key="2">
    <source>
        <dbReference type="ARBA" id="ARBA00022763"/>
    </source>
</evidence>
<dbReference type="OrthoDB" id="21095at2759"/>